<evidence type="ECO:0000256" key="6">
    <source>
        <dbReference type="ARBA" id="ARBA00023040"/>
    </source>
</evidence>
<evidence type="ECO:0000256" key="10">
    <source>
        <dbReference type="SAM" id="MobiDB-lite"/>
    </source>
</evidence>
<evidence type="ECO:0000256" key="5">
    <source>
        <dbReference type="ARBA" id="ARBA00022989"/>
    </source>
</evidence>
<organism evidence="12 13">
    <name type="scientific">Wickerhamiella sorbophila</name>
    <dbReference type="NCBI Taxonomy" id="45607"/>
    <lineage>
        <taxon>Eukaryota</taxon>
        <taxon>Fungi</taxon>
        <taxon>Dikarya</taxon>
        <taxon>Ascomycota</taxon>
        <taxon>Saccharomycotina</taxon>
        <taxon>Dipodascomycetes</taxon>
        <taxon>Dipodascales</taxon>
        <taxon>Trichomonascaceae</taxon>
        <taxon>Wickerhamiella</taxon>
    </lineage>
</organism>
<keyword evidence="13" id="KW-1185">Reference proteome</keyword>
<dbReference type="PANTHER" id="PTHR28097:SF1">
    <property type="entry name" value="PHEROMONE A FACTOR RECEPTOR"/>
    <property type="match status" value="1"/>
</dbReference>
<feature type="region of interest" description="Disordered" evidence="10">
    <location>
        <begin position="343"/>
        <end position="387"/>
    </location>
</feature>
<dbReference type="Proteomes" id="UP000238350">
    <property type="component" value="Unassembled WGS sequence"/>
</dbReference>
<dbReference type="GeneID" id="36516171"/>
<evidence type="ECO:0000256" key="4">
    <source>
        <dbReference type="ARBA" id="ARBA00022692"/>
    </source>
</evidence>
<evidence type="ECO:0000256" key="8">
    <source>
        <dbReference type="ARBA" id="ARBA00023170"/>
    </source>
</evidence>
<evidence type="ECO:0000313" key="13">
    <source>
        <dbReference type="Proteomes" id="UP000238350"/>
    </source>
</evidence>
<name>A0A2T0FIH6_9ASCO</name>
<gene>
    <name evidence="12" type="ORF">B9G98_02423</name>
</gene>
<dbReference type="PRINTS" id="PR00899">
    <property type="entry name" value="GPCRSTE3"/>
</dbReference>
<dbReference type="PANTHER" id="PTHR28097">
    <property type="entry name" value="PHEROMONE A FACTOR RECEPTOR"/>
    <property type="match status" value="1"/>
</dbReference>
<dbReference type="AlphaFoldDB" id="A0A2T0FIH6"/>
<evidence type="ECO:0000256" key="7">
    <source>
        <dbReference type="ARBA" id="ARBA00023136"/>
    </source>
</evidence>
<comment type="similarity">
    <text evidence="2">Belongs to the G-protein coupled receptor 4 family.</text>
</comment>
<dbReference type="RefSeq" id="XP_024664748.1">
    <property type="nucleotide sequence ID" value="XM_024808980.1"/>
</dbReference>
<keyword evidence="4 11" id="KW-0812">Transmembrane</keyword>
<keyword evidence="9" id="KW-0807">Transducer</keyword>
<feature type="compositionally biased region" description="Low complexity" evidence="10">
    <location>
        <begin position="348"/>
        <end position="364"/>
    </location>
</feature>
<proteinExistence type="inferred from homology"/>
<evidence type="ECO:0000256" key="9">
    <source>
        <dbReference type="ARBA" id="ARBA00023224"/>
    </source>
</evidence>
<evidence type="ECO:0000256" key="1">
    <source>
        <dbReference type="ARBA" id="ARBA00004141"/>
    </source>
</evidence>
<sequence length="387" mass="43181">MVNYATEIVPVAFDVFSIVGMVLQIPVILTYLCGPHPNIPVSAIAGWFFYFNLRNVIAMIAWSGSNYEEWWQGKVWCDFDVRMNAGSQLGIFSALILSLTHLIRIFSLKTQVISNRITWQRIVLEVAVCYSGPLILFAIYTPISTSRYLVNQYIGCSAATDSSVLNVIFFVLWPALFGTIVPIMLGYLLWKVCRRGRSGTCEAISFVPTMSATQFVRLTVMTSIICFVLTPLSWCVAGVNLNVIADVGVSAVAWAHGKPKDWDEPTLLPFALSMTPRFSYLNSAASISWAVEVSQLVLSYFVFAFYGTGTVAQQFYCKVLEALHLTGFAIKIRLLPPPYERKDDYAESDCWSSSSPSGSTFAASMYDKDTKRPKGMYTRSKPLEYSP</sequence>
<feature type="transmembrane region" description="Helical" evidence="11">
    <location>
        <begin position="44"/>
        <end position="65"/>
    </location>
</feature>
<dbReference type="GO" id="GO:0005886">
    <property type="term" value="C:plasma membrane"/>
    <property type="evidence" value="ECO:0007669"/>
    <property type="project" value="TreeGrafter"/>
</dbReference>
<keyword evidence="7 11" id="KW-0472">Membrane</keyword>
<dbReference type="GO" id="GO:0000750">
    <property type="term" value="P:pheromone-dependent signal transduction involved in conjugation with cellular fusion"/>
    <property type="evidence" value="ECO:0007669"/>
    <property type="project" value="TreeGrafter"/>
</dbReference>
<keyword evidence="8 12" id="KW-0675">Receptor</keyword>
<comment type="subcellular location">
    <subcellularLocation>
        <location evidence="1">Membrane</location>
        <topology evidence="1">Multi-pass membrane protein</topology>
    </subcellularLocation>
</comment>
<evidence type="ECO:0000256" key="2">
    <source>
        <dbReference type="ARBA" id="ARBA00011085"/>
    </source>
</evidence>
<dbReference type="OrthoDB" id="2874149at2759"/>
<feature type="transmembrane region" description="Helical" evidence="11">
    <location>
        <begin position="163"/>
        <end position="190"/>
    </location>
</feature>
<dbReference type="EMBL" id="NDIQ01000021">
    <property type="protein sequence ID" value="PRT54803.1"/>
    <property type="molecule type" value="Genomic_DNA"/>
</dbReference>
<feature type="transmembrane region" description="Helical" evidence="11">
    <location>
        <begin position="12"/>
        <end position="32"/>
    </location>
</feature>
<keyword evidence="6" id="KW-0297">G-protein coupled receptor</keyword>
<dbReference type="Pfam" id="PF02076">
    <property type="entry name" value="STE3"/>
    <property type="match status" value="1"/>
</dbReference>
<dbReference type="InterPro" id="IPR001499">
    <property type="entry name" value="GPCR_STE3"/>
</dbReference>
<feature type="transmembrane region" description="Helical" evidence="11">
    <location>
        <begin position="123"/>
        <end position="143"/>
    </location>
</feature>
<keyword evidence="5 11" id="KW-1133">Transmembrane helix</keyword>
<keyword evidence="3" id="KW-0589">Pheromone response</keyword>
<feature type="transmembrane region" description="Helical" evidence="11">
    <location>
        <begin position="85"/>
        <end position="103"/>
    </location>
</feature>
<protein>
    <submittedName>
        <fullName evidence="12">Pheromone a factor receptor</fullName>
    </submittedName>
</protein>
<reference evidence="12 13" key="1">
    <citation type="submission" date="2017-04" db="EMBL/GenBank/DDBJ databases">
        <title>Genome sequencing of [Candida] sorbophila.</title>
        <authorList>
            <person name="Ahn J.O."/>
        </authorList>
    </citation>
    <scope>NUCLEOTIDE SEQUENCE [LARGE SCALE GENOMIC DNA]</scope>
    <source>
        <strain evidence="12 13">DS02</strain>
    </source>
</reference>
<evidence type="ECO:0000313" key="12">
    <source>
        <dbReference type="EMBL" id="PRT54803.1"/>
    </source>
</evidence>
<comment type="caution">
    <text evidence="12">The sequence shown here is derived from an EMBL/GenBank/DDBJ whole genome shotgun (WGS) entry which is preliminary data.</text>
</comment>
<feature type="transmembrane region" description="Helical" evidence="11">
    <location>
        <begin position="215"/>
        <end position="234"/>
    </location>
</feature>
<dbReference type="GO" id="GO:0004932">
    <property type="term" value="F:mating-type factor pheromone receptor activity"/>
    <property type="evidence" value="ECO:0007669"/>
    <property type="project" value="InterPro"/>
</dbReference>
<evidence type="ECO:0000256" key="11">
    <source>
        <dbReference type="SAM" id="Phobius"/>
    </source>
</evidence>
<evidence type="ECO:0000256" key="3">
    <source>
        <dbReference type="ARBA" id="ARBA00022507"/>
    </source>
</evidence>
<accession>A0A2T0FIH6</accession>